<keyword evidence="7" id="KW-1185">Reference proteome</keyword>
<sequence>MSLSNYVDYLVAGAAYAGARLFGKMAQPANLTPLEAQSKLSPLVYRVLGANPGPFTLQGTNTYLIGSGAEKILIDTGEPNINEFTESLKSALKALGDAHISSIVCTHWHGDHVGGVNDVIKKVVGREIPVHKLKRKEQADAHGPPSGYSFVDDGHVFRTTGATLKAVYTPGHTSDHMILVLEEENAILSGDCILGEGTSVFEDLHTYMQSLAMLLNMNPSKIYPGHGPVIENPTERIQQYIDHRNEREEQIISFLSSRTADESVSSMDIVNGVYVGISAAVKLGAVGNVKHHLTKLLKEGRVSKVSSDQWRLARSSDKPDSSHL</sequence>
<evidence type="ECO:0000259" key="6">
    <source>
        <dbReference type="SMART" id="SM00849"/>
    </source>
</evidence>
<dbReference type="InterPro" id="IPR050662">
    <property type="entry name" value="Sec-metab_biosynth-thioest"/>
</dbReference>
<dbReference type="GO" id="GO:0003727">
    <property type="term" value="F:single-stranded RNA binding"/>
    <property type="evidence" value="ECO:0007669"/>
    <property type="project" value="TreeGrafter"/>
</dbReference>
<dbReference type="InterPro" id="IPR041516">
    <property type="entry name" value="LACTB2_WH"/>
</dbReference>
<keyword evidence="2" id="KW-0479">Metal-binding</keyword>
<accession>A0A914V4L5</accession>
<dbReference type="InterPro" id="IPR036388">
    <property type="entry name" value="WH-like_DNA-bd_sf"/>
</dbReference>
<dbReference type="WBParaSite" id="PSAMB.scaffold1456size31297.g13272.t1">
    <property type="protein sequence ID" value="PSAMB.scaffold1456size31297.g13272.t1"/>
    <property type="gene ID" value="PSAMB.scaffold1456size31297.g13272"/>
</dbReference>
<feature type="domain" description="Metallo-beta-lactamase" evidence="6">
    <location>
        <begin position="59"/>
        <end position="226"/>
    </location>
</feature>
<protein>
    <recommendedName>
        <fullName evidence="5">Beta-lactamase-like protein 2 homolog</fullName>
    </recommendedName>
</protein>
<evidence type="ECO:0000256" key="1">
    <source>
        <dbReference type="ARBA" id="ARBA00006759"/>
    </source>
</evidence>
<dbReference type="FunFam" id="3.60.15.10:FF:000017">
    <property type="entry name" value="Lactamase beta 2"/>
    <property type="match status" value="1"/>
</dbReference>
<keyword evidence="4" id="KW-0862">Zinc</keyword>
<evidence type="ECO:0000256" key="2">
    <source>
        <dbReference type="ARBA" id="ARBA00022723"/>
    </source>
</evidence>
<dbReference type="GO" id="GO:0016787">
    <property type="term" value="F:hydrolase activity"/>
    <property type="evidence" value="ECO:0007669"/>
    <property type="project" value="UniProtKB-KW"/>
</dbReference>
<proteinExistence type="inferred from homology"/>
<dbReference type="Gene3D" id="3.60.15.10">
    <property type="entry name" value="Ribonuclease Z/Hydroxyacylglutathione hydrolase-like"/>
    <property type="match status" value="1"/>
</dbReference>
<evidence type="ECO:0000256" key="5">
    <source>
        <dbReference type="ARBA" id="ARBA00069358"/>
    </source>
</evidence>
<dbReference type="CDD" id="cd07722">
    <property type="entry name" value="LACTB2-like_MBL-fold"/>
    <property type="match status" value="1"/>
</dbReference>
<dbReference type="AlphaFoldDB" id="A0A914V4L5"/>
<dbReference type="Gene3D" id="1.10.10.10">
    <property type="entry name" value="Winged helix-like DNA-binding domain superfamily/Winged helix DNA-binding domain"/>
    <property type="match status" value="1"/>
</dbReference>
<dbReference type="Pfam" id="PF00753">
    <property type="entry name" value="Lactamase_B"/>
    <property type="match status" value="1"/>
</dbReference>
<dbReference type="PANTHER" id="PTHR23131:SF0">
    <property type="entry name" value="ENDORIBONUCLEASE LACTB2"/>
    <property type="match status" value="1"/>
</dbReference>
<dbReference type="GO" id="GO:0046872">
    <property type="term" value="F:metal ion binding"/>
    <property type="evidence" value="ECO:0007669"/>
    <property type="project" value="UniProtKB-KW"/>
</dbReference>
<dbReference type="SMART" id="SM00849">
    <property type="entry name" value="Lactamase_B"/>
    <property type="match status" value="1"/>
</dbReference>
<name>A0A914V4L5_9BILA</name>
<dbReference type="Proteomes" id="UP000887566">
    <property type="component" value="Unplaced"/>
</dbReference>
<evidence type="ECO:0000313" key="8">
    <source>
        <dbReference type="WBParaSite" id="PSAMB.scaffold1456size31297.g13272.t1"/>
    </source>
</evidence>
<dbReference type="GO" id="GO:0004521">
    <property type="term" value="F:RNA endonuclease activity"/>
    <property type="evidence" value="ECO:0007669"/>
    <property type="project" value="TreeGrafter"/>
</dbReference>
<dbReference type="InterPro" id="IPR036866">
    <property type="entry name" value="RibonucZ/Hydroxyglut_hydro"/>
</dbReference>
<dbReference type="PANTHER" id="PTHR23131">
    <property type="entry name" value="ENDORIBONUCLEASE LACTB2"/>
    <property type="match status" value="1"/>
</dbReference>
<reference evidence="8" key="1">
    <citation type="submission" date="2022-11" db="UniProtKB">
        <authorList>
            <consortium name="WormBaseParasite"/>
        </authorList>
    </citation>
    <scope>IDENTIFICATION</scope>
</reference>
<dbReference type="Pfam" id="PF17778">
    <property type="entry name" value="WHD_BLACT"/>
    <property type="match status" value="1"/>
</dbReference>
<organism evidence="7 8">
    <name type="scientific">Plectus sambesii</name>
    <dbReference type="NCBI Taxonomy" id="2011161"/>
    <lineage>
        <taxon>Eukaryota</taxon>
        <taxon>Metazoa</taxon>
        <taxon>Ecdysozoa</taxon>
        <taxon>Nematoda</taxon>
        <taxon>Chromadorea</taxon>
        <taxon>Plectida</taxon>
        <taxon>Plectina</taxon>
        <taxon>Plectoidea</taxon>
        <taxon>Plectidae</taxon>
        <taxon>Plectus</taxon>
    </lineage>
</organism>
<comment type="similarity">
    <text evidence="1">Belongs to the metallo-beta-lactamase superfamily. Glyoxalase II family.</text>
</comment>
<dbReference type="SUPFAM" id="SSF56281">
    <property type="entry name" value="Metallo-hydrolase/oxidoreductase"/>
    <property type="match status" value="1"/>
</dbReference>
<evidence type="ECO:0000313" key="7">
    <source>
        <dbReference type="Proteomes" id="UP000887566"/>
    </source>
</evidence>
<dbReference type="InterPro" id="IPR047921">
    <property type="entry name" value="LACTB2-like_MBL-fold"/>
</dbReference>
<evidence type="ECO:0000256" key="3">
    <source>
        <dbReference type="ARBA" id="ARBA00022801"/>
    </source>
</evidence>
<dbReference type="InterPro" id="IPR001279">
    <property type="entry name" value="Metallo-B-lactamas"/>
</dbReference>
<keyword evidence="3" id="KW-0378">Hydrolase</keyword>
<dbReference type="GO" id="GO:0005759">
    <property type="term" value="C:mitochondrial matrix"/>
    <property type="evidence" value="ECO:0007669"/>
    <property type="project" value="TreeGrafter"/>
</dbReference>
<evidence type="ECO:0000256" key="4">
    <source>
        <dbReference type="ARBA" id="ARBA00022833"/>
    </source>
</evidence>